<name>A0A5M9JAR6_MONFR</name>
<feature type="transmembrane region" description="Helical" evidence="2">
    <location>
        <begin position="234"/>
        <end position="252"/>
    </location>
</feature>
<reference evidence="3 4" key="1">
    <citation type="submission" date="2019-06" db="EMBL/GenBank/DDBJ databases">
        <title>Genome Sequence of the Brown Rot Fungal Pathogen Monilinia fructicola.</title>
        <authorList>
            <person name="De Miccolis Angelini R.M."/>
            <person name="Landi L."/>
            <person name="Abate D."/>
            <person name="Pollastro S."/>
            <person name="Romanazzi G."/>
            <person name="Faretra F."/>
        </authorList>
    </citation>
    <scope>NUCLEOTIDE SEQUENCE [LARGE SCALE GENOMIC DNA]</scope>
    <source>
        <strain evidence="3 4">Mfrc123</strain>
    </source>
</reference>
<evidence type="ECO:0000313" key="4">
    <source>
        <dbReference type="Proteomes" id="UP000322873"/>
    </source>
</evidence>
<sequence length="395" mass="45931">MRPKDQETKRPRDQETKRPRGPQPWKPFTFTFIFMFIFIFIFIFYINYTDTCIYIYILIPRFLFQVPNLPPAVPLPIPNPNPNSVHPLGARVLNEHPSSGSLFFLNTQLQLILLFTYNKHKTQFAHYAARISFQDQYKTLTNLRFFSCHYRSSQCRTKVTTTISPNMVANLNILPMLMEDLHHNKVTTNKALLLNKCNINNNLPQRAPAVDKVVSVVVWQLSVVVVLWKRVVSYVLIVCCSFCTSVLLRLVCIMNSDPLTLLSCRRRMFAKATAKPLAFQHSDFHHATRINTASYLPIITYPQQQANNTTLSKVFAIRLVHLCQSYRLVHRLIPFKMIESKNSTFASASIHTFSFLSHPVFHIPGLRLFSDGWITQVFCFQLVFRDGWIWMVKIR</sequence>
<feature type="compositionally biased region" description="Basic and acidic residues" evidence="1">
    <location>
        <begin position="1"/>
        <end position="18"/>
    </location>
</feature>
<evidence type="ECO:0008006" key="5">
    <source>
        <dbReference type="Google" id="ProtNLM"/>
    </source>
</evidence>
<keyword evidence="2" id="KW-1133">Transmembrane helix</keyword>
<gene>
    <name evidence="3" type="ORF">EYC84_011344</name>
</gene>
<keyword evidence="2" id="KW-0472">Membrane</keyword>
<keyword evidence="4" id="KW-1185">Reference proteome</keyword>
<evidence type="ECO:0000256" key="1">
    <source>
        <dbReference type="SAM" id="MobiDB-lite"/>
    </source>
</evidence>
<feature type="transmembrane region" description="Helical" evidence="2">
    <location>
        <begin position="27"/>
        <end position="46"/>
    </location>
</feature>
<evidence type="ECO:0000313" key="3">
    <source>
        <dbReference type="EMBL" id="KAA8564405.1"/>
    </source>
</evidence>
<keyword evidence="2" id="KW-0812">Transmembrane</keyword>
<proteinExistence type="predicted"/>
<evidence type="ECO:0000256" key="2">
    <source>
        <dbReference type="SAM" id="Phobius"/>
    </source>
</evidence>
<dbReference type="EMBL" id="VICG01000015">
    <property type="protein sequence ID" value="KAA8564405.1"/>
    <property type="molecule type" value="Genomic_DNA"/>
</dbReference>
<comment type="caution">
    <text evidence="3">The sequence shown here is derived from an EMBL/GenBank/DDBJ whole genome shotgun (WGS) entry which is preliminary data.</text>
</comment>
<dbReference type="Proteomes" id="UP000322873">
    <property type="component" value="Unassembled WGS sequence"/>
</dbReference>
<dbReference type="AlphaFoldDB" id="A0A5M9JAR6"/>
<organism evidence="3 4">
    <name type="scientific">Monilinia fructicola</name>
    <name type="common">Brown rot fungus</name>
    <name type="synonym">Ciboria fructicola</name>
    <dbReference type="NCBI Taxonomy" id="38448"/>
    <lineage>
        <taxon>Eukaryota</taxon>
        <taxon>Fungi</taxon>
        <taxon>Dikarya</taxon>
        <taxon>Ascomycota</taxon>
        <taxon>Pezizomycotina</taxon>
        <taxon>Leotiomycetes</taxon>
        <taxon>Helotiales</taxon>
        <taxon>Sclerotiniaceae</taxon>
        <taxon>Monilinia</taxon>
    </lineage>
</organism>
<accession>A0A5M9JAR6</accession>
<feature type="region of interest" description="Disordered" evidence="1">
    <location>
        <begin position="1"/>
        <end position="22"/>
    </location>
</feature>
<protein>
    <recommendedName>
        <fullName evidence="5">Transmembrane protein</fullName>
    </recommendedName>
</protein>